<accession>A0A7Z0BUB4</accession>
<reference evidence="3 4" key="1">
    <citation type="submission" date="2020-07" db="EMBL/GenBank/DDBJ databases">
        <title>Genomic Encyclopedia of Type Strains, Phase IV (KMG-IV): sequencing the most valuable type-strain genomes for metagenomic binning, comparative biology and taxonomic classification.</title>
        <authorList>
            <person name="Goeker M."/>
        </authorList>
    </citation>
    <scope>NUCLEOTIDE SEQUENCE [LARGE SCALE GENOMIC DNA]</scope>
    <source>
        <strain evidence="3 4">DSM 29043</strain>
    </source>
</reference>
<keyword evidence="4" id="KW-1185">Reference proteome</keyword>
<dbReference type="InterPro" id="IPR039246">
    <property type="entry name" value="Flagellar_FlgA"/>
</dbReference>
<feature type="domain" description="Flagella basal body P-ring formation protein FlgA SAF" evidence="2">
    <location>
        <begin position="37"/>
        <end position="158"/>
    </location>
</feature>
<dbReference type="PANTHER" id="PTHR36307:SF1">
    <property type="entry name" value="FLAGELLA BASAL BODY P-RING FORMATION PROTEIN FLGA"/>
    <property type="match status" value="1"/>
</dbReference>
<sequence>MSLSLAILAAAPFADLAAIDAQVAQFTGAPAGEEGGAVRPVDRRLRLQDCEAMLDLRWNTASRQTVVVQCPDTDGWRIFVPVRSVSVAAQAEKQVPVVNRGDSVAIAVAGRGFSVSQPGEALESGSAGDWIRVRKAGEGRRQSGDTLRALVVRPGLVRLSLP</sequence>
<feature type="chain" id="PRO_5031359011" evidence="1">
    <location>
        <begin position="18"/>
        <end position="162"/>
    </location>
</feature>
<keyword evidence="3" id="KW-0966">Cell projection</keyword>
<keyword evidence="3" id="KW-0282">Flagellum</keyword>
<dbReference type="RefSeq" id="WP_179406915.1">
    <property type="nucleotide sequence ID" value="NZ_BMGF01000009.1"/>
</dbReference>
<dbReference type="AlphaFoldDB" id="A0A7Z0BUB4"/>
<keyword evidence="1" id="KW-0732">Signal</keyword>
<proteinExistence type="predicted"/>
<evidence type="ECO:0000256" key="1">
    <source>
        <dbReference type="SAM" id="SignalP"/>
    </source>
</evidence>
<evidence type="ECO:0000259" key="2">
    <source>
        <dbReference type="Pfam" id="PF13144"/>
    </source>
</evidence>
<dbReference type="InterPro" id="IPR017585">
    <property type="entry name" value="SAF_FlgA"/>
</dbReference>
<dbReference type="GO" id="GO:0044780">
    <property type="term" value="P:bacterial-type flagellum assembly"/>
    <property type="evidence" value="ECO:0007669"/>
    <property type="project" value="InterPro"/>
</dbReference>
<dbReference type="Pfam" id="PF13144">
    <property type="entry name" value="ChapFlgA"/>
    <property type="match status" value="1"/>
</dbReference>
<feature type="signal peptide" evidence="1">
    <location>
        <begin position="1"/>
        <end position="17"/>
    </location>
</feature>
<dbReference type="PANTHER" id="PTHR36307">
    <property type="entry name" value="FLAGELLA BASAL BODY P-RING FORMATION PROTEIN FLGA"/>
    <property type="match status" value="1"/>
</dbReference>
<name>A0A7Z0BUB4_9SPHN</name>
<protein>
    <submittedName>
        <fullName evidence="3">Flagella basal body P-ring formation protein FlgA</fullName>
    </submittedName>
</protein>
<comment type="caution">
    <text evidence="3">The sequence shown here is derived from an EMBL/GenBank/DDBJ whole genome shotgun (WGS) entry which is preliminary data.</text>
</comment>
<keyword evidence="3" id="KW-0969">Cilium</keyword>
<dbReference type="EMBL" id="JACBZF010000002">
    <property type="protein sequence ID" value="NYH95013.1"/>
    <property type="molecule type" value="Genomic_DNA"/>
</dbReference>
<evidence type="ECO:0000313" key="4">
    <source>
        <dbReference type="Proteomes" id="UP000522081"/>
    </source>
</evidence>
<evidence type="ECO:0000313" key="3">
    <source>
        <dbReference type="EMBL" id="NYH95013.1"/>
    </source>
</evidence>
<dbReference type="Proteomes" id="UP000522081">
    <property type="component" value="Unassembled WGS sequence"/>
</dbReference>
<dbReference type="Gene3D" id="2.30.30.760">
    <property type="match status" value="1"/>
</dbReference>
<gene>
    <name evidence="3" type="ORF">FHS75_001332</name>
</gene>
<organism evidence="3 4">
    <name type="scientific">Novosphingobium marinum</name>
    <dbReference type="NCBI Taxonomy" id="1514948"/>
    <lineage>
        <taxon>Bacteria</taxon>
        <taxon>Pseudomonadati</taxon>
        <taxon>Pseudomonadota</taxon>
        <taxon>Alphaproteobacteria</taxon>
        <taxon>Sphingomonadales</taxon>
        <taxon>Sphingomonadaceae</taxon>
        <taxon>Novosphingobium</taxon>
    </lineage>
</organism>